<feature type="domain" description="Flavodoxin-like" evidence="1">
    <location>
        <begin position="3"/>
        <end position="136"/>
    </location>
</feature>
<dbReference type="AlphaFoldDB" id="A0AA90TXF2"/>
<protein>
    <submittedName>
        <fullName evidence="2">Flavodoxin</fullName>
    </submittedName>
</protein>
<dbReference type="InterPro" id="IPR026816">
    <property type="entry name" value="Flavodoxin_dom"/>
</dbReference>
<evidence type="ECO:0000313" key="2">
    <source>
        <dbReference type="EMBL" id="MDR6221695.1"/>
    </source>
</evidence>
<dbReference type="Pfam" id="PF12724">
    <property type="entry name" value="Flavodoxin_5"/>
    <property type="match status" value="1"/>
</dbReference>
<reference evidence="2 3" key="1">
    <citation type="submission" date="2023-07" db="EMBL/GenBank/DDBJ databases">
        <title>Genomic Encyclopedia of Type Strains, Phase IV (KMG-IV): sequencing the most valuable type-strain genomes for metagenomic binning, comparative biology and taxonomic classification.</title>
        <authorList>
            <person name="Goeker M."/>
        </authorList>
    </citation>
    <scope>NUCLEOTIDE SEQUENCE [LARGE SCALE GENOMIC DNA]</scope>
    <source>
        <strain evidence="2 3">DSM 17273</strain>
    </source>
</reference>
<accession>A0AA90TXF2</accession>
<dbReference type="PROSITE" id="PS50902">
    <property type="entry name" value="FLAVODOXIN_LIKE"/>
    <property type="match status" value="1"/>
</dbReference>
<proteinExistence type="predicted"/>
<dbReference type="InterPro" id="IPR029039">
    <property type="entry name" value="Flavoprotein-like_sf"/>
</dbReference>
<dbReference type="Gene3D" id="3.40.50.360">
    <property type="match status" value="1"/>
</dbReference>
<dbReference type="RefSeq" id="WP_270096476.1">
    <property type="nucleotide sequence ID" value="NZ_JAQFFK010000003.1"/>
</dbReference>
<dbReference type="SUPFAM" id="SSF52218">
    <property type="entry name" value="Flavoproteins"/>
    <property type="match status" value="1"/>
</dbReference>
<organism evidence="2 3">
    <name type="scientific">Methanococcoides alaskense</name>
    <dbReference type="NCBI Taxonomy" id="325778"/>
    <lineage>
        <taxon>Archaea</taxon>
        <taxon>Methanobacteriati</taxon>
        <taxon>Methanobacteriota</taxon>
        <taxon>Stenosarchaea group</taxon>
        <taxon>Methanomicrobia</taxon>
        <taxon>Methanosarcinales</taxon>
        <taxon>Methanosarcinaceae</taxon>
        <taxon>Methanococcoides</taxon>
    </lineage>
</organism>
<evidence type="ECO:0000259" key="1">
    <source>
        <dbReference type="PROSITE" id="PS50902"/>
    </source>
</evidence>
<keyword evidence="3" id="KW-1185">Reference proteome</keyword>
<evidence type="ECO:0000313" key="3">
    <source>
        <dbReference type="Proteomes" id="UP001185015"/>
    </source>
</evidence>
<comment type="caution">
    <text evidence="2">The sequence shown here is derived from an EMBL/GenBank/DDBJ whole genome shotgun (WGS) entry which is preliminary data.</text>
</comment>
<dbReference type="EMBL" id="JAVDQI010000001">
    <property type="protein sequence ID" value="MDR6221695.1"/>
    <property type="molecule type" value="Genomic_DNA"/>
</dbReference>
<sequence>MKIAVRYYTRSGNTKKLAESIAEAVGVKALPIIQPLTENVDILFLGSSVYASGVAADVKKFIASIDCSIGTIINFSTAAKSKSTYERVKKLADEKGIKMSEKEYHCLGSYGQRNKGKPDKNDLQNAAIFAKEIVQY</sequence>
<name>A0AA90TXF2_9EURY</name>
<dbReference type="InterPro" id="IPR008254">
    <property type="entry name" value="Flavodoxin/NO_synth"/>
</dbReference>
<dbReference type="Proteomes" id="UP001185015">
    <property type="component" value="Unassembled WGS sequence"/>
</dbReference>
<gene>
    <name evidence="2" type="ORF">J2750_000127</name>
</gene>
<dbReference type="GO" id="GO:0010181">
    <property type="term" value="F:FMN binding"/>
    <property type="evidence" value="ECO:0007669"/>
    <property type="project" value="InterPro"/>
</dbReference>